<comment type="caution">
    <text evidence="7">The sequence shown here is derived from an EMBL/GenBank/DDBJ whole genome shotgun (WGS) entry which is preliminary data.</text>
</comment>
<name>A0AAE0B2D6_9ROSI</name>
<feature type="transmembrane region" description="Helical" evidence="6">
    <location>
        <begin position="149"/>
        <end position="168"/>
    </location>
</feature>
<evidence type="ECO:0000256" key="6">
    <source>
        <dbReference type="SAM" id="Phobius"/>
    </source>
</evidence>
<organism evidence="7 8">
    <name type="scientific">Dipteronia sinensis</name>
    <dbReference type="NCBI Taxonomy" id="43782"/>
    <lineage>
        <taxon>Eukaryota</taxon>
        <taxon>Viridiplantae</taxon>
        <taxon>Streptophyta</taxon>
        <taxon>Embryophyta</taxon>
        <taxon>Tracheophyta</taxon>
        <taxon>Spermatophyta</taxon>
        <taxon>Magnoliopsida</taxon>
        <taxon>eudicotyledons</taxon>
        <taxon>Gunneridae</taxon>
        <taxon>Pentapetalae</taxon>
        <taxon>rosids</taxon>
        <taxon>malvids</taxon>
        <taxon>Sapindales</taxon>
        <taxon>Sapindaceae</taxon>
        <taxon>Hippocastanoideae</taxon>
        <taxon>Acereae</taxon>
        <taxon>Dipteronia</taxon>
    </lineage>
</organism>
<dbReference type="EMBL" id="JANJYJ010000001">
    <property type="protein sequence ID" value="KAK3228806.1"/>
    <property type="molecule type" value="Genomic_DNA"/>
</dbReference>
<comment type="similarity">
    <text evidence="2">Belongs to the major facilitator superfamily. Proton-dependent oligopeptide transporter (POT/PTR) (TC 2.A.17) family.</text>
</comment>
<dbReference type="InterPro" id="IPR000109">
    <property type="entry name" value="POT_fam"/>
</dbReference>
<keyword evidence="5 6" id="KW-0472">Membrane</keyword>
<dbReference type="Gene3D" id="1.20.1250.20">
    <property type="entry name" value="MFS general substrate transporter like domains"/>
    <property type="match status" value="1"/>
</dbReference>
<feature type="transmembrane region" description="Helical" evidence="6">
    <location>
        <begin position="174"/>
        <end position="193"/>
    </location>
</feature>
<keyword evidence="4 6" id="KW-1133">Transmembrane helix</keyword>
<dbReference type="GO" id="GO:0016020">
    <property type="term" value="C:membrane"/>
    <property type="evidence" value="ECO:0007669"/>
    <property type="project" value="UniProtKB-SubCell"/>
</dbReference>
<dbReference type="InterPro" id="IPR036259">
    <property type="entry name" value="MFS_trans_sf"/>
</dbReference>
<dbReference type="GO" id="GO:0022857">
    <property type="term" value="F:transmembrane transporter activity"/>
    <property type="evidence" value="ECO:0007669"/>
    <property type="project" value="InterPro"/>
</dbReference>
<dbReference type="SUPFAM" id="SSF103473">
    <property type="entry name" value="MFS general substrate transporter"/>
    <property type="match status" value="1"/>
</dbReference>
<evidence type="ECO:0000256" key="5">
    <source>
        <dbReference type="ARBA" id="ARBA00023136"/>
    </source>
</evidence>
<evidence type="ECO:0000256" key="3">
    <source>
        <dbReference type="ARBA" id="ARBA00022692"/>
    </source>
</evidence>
<dbReference type="Pfam" id="PF00854">
    <property type="entry name" value="PTR2"/>
    <property type="match status" value="1"/>
</dbReference>
<evidence type="ECO:0000256" key="4">
    <source>
        <dbReference type="ARBA" id="ARBA00022989"/>
    </source>
</evidence>
<keyword evidence="3 6" id="KW-0812">Transmembrane</keyword>
<gene>
    <name evidence="7" type="ORF">Dsin_000687</name>
</gene>
<feature type="transmembrane region" description="Helical" evidence="6">
    <location>
        <begin position="42"/>
        <end position="69"/>
    </location>
</feature>
<dbReference type="AlphaFoldDB" id="A0AAE0B2D6"/>
<dbReference type="Proteomes" id="UP001281410">
    <property type="component" value="Unassembled WGS sequence"/>
</dbReference>
<accession>A0AAE0B2D6</accession>
<comment type="subcellular location">
    <subcellularLocation>
        <location evidence="1">Membrane</location>
        <topology evidence="1">Multi-pass membrane protein</topology>
    </subcellularLocation>
</comment>
<dbReference type="PANTHER" id="PTHR11654">
    <property type="entry name" value="OLIGOPEPTIDE TRANSPORTER-RELATED"/>
    <property type="match status" value="1"/>
</dbReference>
<proteinExistence type="inferred from homology"/>
<evidence type="ECO:0000256" key="2">
    <source>
        <dbReference type="ARBA" id="ARBA00005982"/>
    </source>
</evidence>
<sequence>MAERFAFFGLASNLIINLTNVLHEPTGTAAKNVNTWVGISNIFPLLGAFIADSFLGRFNTILLASLIYIMVDDKINDVLICDGREGMVLLSLAVSVIPLHYREAVFFTALYILTIGESGHKPCVQTFAADQFDDNSPKEREAKSSFFNWWYLGTVLSASAAVLVVIYVHDNVGWAVGFGALAGALAMALLLFLV</sequence>
<evidence type="ECO:0000313" key="7">
    <source>
        <dbReference type="EMBL" id="KAK3228806.1"/>
    </source>
</evidence>
<protein>
    <submittedName>
        <fullName evidence="7">Uncharacterized protein</fullName>
    </submittedName>
</protein>
<reference evidence="7" key="1">
    <citation type="journal article" date="2023" name="Plant J.">
        <title>Genome sequences and population genomics provide insights into the demographic history, inbreeding, and mutation load of two 'living fossil' tree species of Dipteronia.</title>
        <authorList>
            <person name="Feng Y."/>
            <person name="Comes H.P."/>
            <person name="Chen J."/>
            <person name="Zhu S."/>
            <person name="Lu R."/>
            <person name="Zhang X."/>
            <person name="Li P."/>
            <person name="Qiu J."/>
            <person name="Olsen K.M."/>
            <person name="Qiu Y."/>
        </authorList>
    </citation>
    <scope>NUCLEOTIDE SEQUENCE</scope>
    <source>
        <strain evidence="7">NBL</strain>
    </source>
</reference>
<evidence type="ECO:0000313" key="8">
    <source>
        <dbReference type="Proteomes" id="UP001281410"/>
    </source>
</evidence>
<keyword evidence="8" id="KW-1185">Reference proteome</keyword>
<evidence type="ECO:0000256" key="1">
    <source>
        <dbReference type="ARBA" id="ARBA00004141"/>
    </source>
</evidence>